<keyword evidence="3" id="KW-0378">Hydrolase</keyword>
<proteinExistence type="predicted"/>
<evidence type="ECO:0000256" key="3">
    <source>
        <dbReference type="ARBA" id="ARBA00022801"/>
    </source>
</evidence>
<dbReference type="InterPro" id="IPR052433">
    <property type="entry name" value="X-Pro_dipept-like"/>
</dbReference>
<name>X0T6G5_9ZZZZ</name>
<gene>
    <name evidence="5" type="ORF">S01H1_02813</name>
</gene>
<evidence type="ECO:0000313" key="5">
    <source>
        <dbReference type="EMBL" id="GAF71670.1"/>
    </source>
</evidence>
<dbReference type="Gene3D" id="3.90.230.10">
    <property type="entry name" value="Creatinase/methionine aminopeptidase superfamily"/>
    <property type="match status" value="1"/>
</dbReference>
<sequence length="74" mass="8769">VLTIEPGIYFIPELIDYWKSEKKFEEFINYEKVETYKDFGGLRNEENFLITEKGFTLLGKQKPMTIEEVENITA</sequence>
<keyword evidence="2" id="KW-0479">Metal-binding</keyword>
<keyword evidence="1" id="KW-0645">Protease</keyword>
<evidence type="ECO:0000256" key="1">
    <source>
        <dbReference type="ARBA" id="ARBA00022670"/>
    </source>
</evidence>
<dbReference type="PANTHER" id="PTHR48480">
    <property type="match status" value="1"/>
</dbReference>
<organism evidence="5">
    <name type="scientific">marine sediment metagenome</name>
    <dbReference type="NCBI Taxonomy" id="412755"/>
    <lineage>
        <taxon>unclassified sequences</taxon>
        <taxon>metagenomes</taxon>
        <taxon>ecological metagenomes</taxon>
    </lineage>
</organism>
<accession>X0T6G5</accession>
<dbReference type="PANTHER" id="PTHR48480:SF2">
    <property type="entry name" value="PEPTIDASE D"/>
    <property type="match status" value="1"/>
</dbReference>
<dbReference type="GO" id="GO:0008237">
    <property type="term" value="F:metallopeptidase activity"/>
    <property type="evidence" value="ECO:0007669"/>
    <property type="project" value="UniProtKB-KW"/>
</dbReference>
<keyword evidence="4" id="KW-0482">Metalloprotease</keyword>
<dbReference type="GO" id="GO:0006508">
    <property type="term" value="P:proteolysis"/>
    <property type="evidence" value="ECO:0007669"/>
    <property type="project" value="UniProtKB-KW"/>
</dbReference>
<dbReference type="SUPFAM" id="SSF55920">
    <property type="entry name" value="Creatinase/aminopeptidase"/>
    <property type="match status" value="1"/>
</dbReference>
<evidence type="ECO:0008006" key="6">
    <source>
        <dbReference type="Google" id="ProtNLM"/>
    </source>
</evidence>
<dbReference type="InterPro" id="IPR036005">
    <property type="entry name" value="Creatinase/aminopeptidase-like"/>
</dbReference>
<evidence type="ECO:0000256" key="2">
    <source>
        <dbReference type="ARBA" id="ARBA00022723"/>
    </source>
</evidence>
<feature type="non-terminal residue" evidence="5">
    <location>
        <position position="1"/>
    </location>
</feature>
<dbReference type="EMBL" id="BARS01001425">
    <property type="protein sequence ID" value="GAF71670.1"/>
    <property type="molecule type" value="Genomic_DNA"/>
</dbReference>
<protein>
    <recommendedName>
        <fullName evidence="6">Peptidase M24 domain-containing protein</fullName>
    </recommendedName>
</protein>
<reference evidence="5" key="1">
    <citation type="journal article" date="2014" name="Front. Microbiol.">
        <title>High frequency of phylogenetically diverse reductive dehalogenase-homologous genes in deep subseafloor sedimentary metagenomes.</title>
        <authorList>
            <person name="Kawai M."/>
            <person name="Futagami T."/>
            <person name="Toyoda A."/>
            <person name="Takaki Y."/>
            <person name="Nishi S."/>
            <person name="Hori S."/>
            <person name="Arai W."/>
            <person name="Tsubouchi T."/>
            <person name="Morono Y."/>
            <person name="Uchiyama I."/>
            <person name="Ito T."/>
            <person name="Fujiyama A."/>
            <person name="Inagaki F."/>
            <person name="Takami H."/>
        </authorList>
    </citation>
    <scope>NUCLEOTIDE SEQUENCE</scope>
    <source>
        <strain evidence="5">Expedition CK06-06</strain>
    </source>
</reference>
<dbReference type="AlphaFoldDB" id="X0T6G5"/>
<evidence type="ECO:0000256" key="4">
    <source>
        <dbReference type="ARBA" id="ARBA00023049"/>
    </source>
</evidence>
<dbReference type="GO" id="GO:0046872">
    <property type="term" value="F:metal ion binding"/>
    <property type="evidence" value="ECO:0007669"/>
    <property type="project" value="UniProtKB-KW"/>
</dbReference>
<comment type="caution">
    <text evidence="5">The sequence shown here is derived from an EMBL/GenBank/DDBJ whole genome shotgun (WGS) entry which is preliminary data.</text>
</comment>